<evidence type="ECO:0000313" key="1">
    <source>
        <dbReference type="EMBL" id="KAK3276850.1"/>
    </source>
</evidence>
<comment type="caution">
    <text evidence="1">The sequence shown here is derived from an EMBL/GenBank/DDBJ whole genome shotgun (WGS) entry which is preliminary data.</text>
</comment>
<dbReference type="EMBL" id="LGRX02006357">
    <property type="protein sequence ID" value="KAK3276850.1"/>
    <property type="molecule type" value="Genomic_DNA"/>
</dbReference>
<dbReference type="Proteomes" id="UP001190700">
    <property type="component" value="Unassembled WGS sequence"/>
</dbReference>
<feature type="non-terminal residue" evidence="1">
    <location>
        <position position="1"/>
    </location>
</feature>
<sequence>YVSVFKVLIHNIGKDGWFQQSRMWNLIFLQRANGSFELSQHLATVLRAGEAQEDLMSKPVMTYYLAPLKESIPEQLLGMCQHDDEGGVTAAEEVWATILVLQELTNLPYTWIENPKAPPHSQVTLRSRSEMFLDYQCELHPALTGMMPELKATAVMLIDQWEKSDLLPGVCSPAR</sequence>
<proteinExistence type="predicted"/>
<protein>
    <submittedName>
        <fullName evidence="1">Uncharacterized protein</fullName>
    </submittedName>
</protein>
<accession>A0AAE0GEN7</accession>
<name>A0AAE0GEN7_9CHLO</name>
<organism evidence="1 2">
    <name type="scientific">Cymbomonas tetramitiformis</name>
    <dbReference type="NCBI Taxonomy" id="36881"/>
    <lineage>
        <taxon>Eukaryota</taxon>
        <taxon>Viridiplantae</taxon>
        <taxon>Chlorophyta</taxon>
        <taxon>Pyramimonadophyceae</taxon>
        <taxon>Pyramimonadales</taxon>
        <taxon>Pyramimonadaceae</taxon>
        <taxon>Cymbomonas</taxon>
    </lineage>
</organism>
<reference evidence="1 2" key="1">
    <citation type="journal article" date="2015" name="Genome Biol. Evol.">
        <title>Comparative Genomics of a Bacterivorous Green Alga Reveals Evolutionary Causalities and Consequences of Phago-Mixotrophic Mode of Nutrition.</title>
        <authorList>
            <person name="Burns J.A."/>
            <person name="Paasch A."/>
            <person name="Narechania A."/>
            <person name="Kim E."/>
        </authorList>
    </citation>
    <scope>NUCLEOTIDE SEQUENCE [LARGE SCALE GENOMIC DNA]</scope>
    <source>
        <strain evidence="1 2">PLY_AMNH</strain>
    </source>
</reference>
<keyword evidence="2" id="KW-1185">Reference proteome</keyword>
<evidence type="ECO:0000313" key="2">
    <source>
        <dbReference type="Proteomes" id="UP001190700"/>
    </source>
</evidence>
<dbReference type="AlphaFoldDB" id="A0AAE0GEN7"/>
<gene>
    <name evidence="1" type="ORF">CYMTET_15106</name>
</gene>